<comment type="caution">
    <text evidence="3">The sequence shown here is derived from an EMBL/GenBank/DDBJ whole genome shotgun (WGS) entry which is preliminary data.</text>
</comment>
<keyword evidence="4" id="KW-1185">Reference proteome</keyword>
<gene>
    <name evidence="3" type="ORF">GCM10023143_16570</name>
</gene>
<dbReference type="InterPro" id="IPR011990">
    <property type="entry name" value="TPR-like_helical_dom_sf"/>
</dbReference>
<feature type="transmembrane region" description="Helical" evidence="2">
    <location>
        <begin position="111"/>
        <end position="133"/>
    </location>
</feature>
<dbReference type="RefSeq" id="WP_344978156.1">
    <property type="nucleotide sequence ID" value="NZ_BAABFN010000002.1"/>
</dbReference>
<evidence type="ECO:0008006" key="5">
    <source>
        <dbReference type="Google" id="ProtNLM"/>
    </source>
</evidence>
<sequence length="375" mass="40861">MQTASTIAEQLLNAFTPVHCLSQQQLLQYVGQKMPAVEQHMVEQHLVDCPLCSTALEVMLQPEKQAALSPLLQEVHAKIRFRYQTAPEQKKRHQAIQQKARLIKKEQKTEVFLKYGWIIVFALIGTGFAFWIASRPAVATRPAVSEALPAGGTADPATEAATTLPEQPDPAPKTNLVATAARRNTESAGNKPTKAPAGDTSHVVRTPPAALPAAPVKKPAPDSSRQKAVAPAVKREEEQRQTAPPGKQDDSLQRPPATTPQHPREKPASNPKPSLVNQPEIAGSSEKSIAPSPSLDEMAYTRAKKLMGQGDWKAAVDQLEPLSRNSGRFHETANYQMAVCYKAMGRKGKARRILKNIVKENGNMKEQASQLLSAL</sequence>
<proteinExistence type="predicted"/>
<dbReference type="Gene3D" id="1.25.40.10">
    <property type="entry name" value="Tetratricopeptide repeat domain"/>
    <property type="match status" value="1"/>
</dbReference>
<accession>A0ABP8FQI2</accession>
<dbReference type="SUPFAM" id="SSF48452">
    <property type="entry name" value="TPR-like"/>
    <property type="match status" value="1"/>
</dbReference>
<evidence type="ECO:0000313" key="4">
    <source>
        <dbReference type="Proteomes" id="UP001501207"/>
    </source>
</evidence>
<name>A0ABP8FQI2_9BACT</name>
<keyword evidence="2" id="KW-1133">Transmembrane helix</keyword>
<evidence type="ECO:0000256" key="1">
    <source>
        <dbReference type="SAM" id="MobiDB-lite"/>
    </source>
</evidence>
<organism evidence="3 4">
    <name type="scientific">Compostibacter hankyongensis</name>
    <dbReference type="NCBI Taxonomy" id="1007089"/>
    <lineage>
        <taxon>Bacteria</taxon>
        <taxon>Pseudomonadati</taxon>
        <taxon>Bacteroidota</taxon>
        <taxon>Chitinophagia</taxon>
        <taxon>Chitinophagales</taxon>
        <taxon>Chitinophagaceae</taxon>
        <taxon>Compostibacter</taxon>
    </lineage>
</organism>
<protein>
    <recommendedName>
        <fullName evidence="5">Zinc-finger domain-containing protein</fullName>
    </recommendedName>
</protein>
<evidence type="ECO:0000256" key="2">
    <source>
        <dbReference type="SAM" id="Phobius"/>
    </source>
</evidence>
<evidence type="ECO:0000313" key="3">
    <source>
        <dbReference type="EMBL" id="GAA4308871.1"/>
    </source>
</evidence>
<dbReference type="EMBL" id="BAABFN010000002">
    <property type="protein sequence ID" value="GAA4308871.1"/>
    <property type="molecule type" value="Genomic_DNA"/>
</dbReference>
<reference evidence="4" key="1">
    <citation type="journal article" date="2019" name="Int. J. Syst. Evol. Microbiol.">
        <title>The Global Catalogue of Microorganisms (GCM) 10K type strain sequencing project: providing services to taxonomists for standard genome sequencing and annotation.</title>
        <authorList>
            <consortium name="The Broad Institute Genomics Platform"/>
            <consortium name="The Broad Institute Genome Sequencing Center for Infectious Disease"/>
            <person name="Wu L."/>
            <person name="Ma J."/>
        </authorList>
    </citation>
    <scope>NUCLEOTIDE SEQUENCE [LARGE SCALE GENOMIC DNA]</scope>
    <source>
        <strain evidence="4">JCM 17664</strain>
    </source>
</reference>
<feature type="compositionally biased region" description="Low complexity" evidence="1">
    <location>
        <begin position="207"/>
        <end position="217"/>
    </location>
</feature>
<keyword evidence="2" id="KW-0472">Membrane</keyword>
<keyword evidence="2" id="KW-0812">Transmembrane</keyword>
<feature type="region of interest" description="Disordered" evidence="1">
    <location>
        <begin position="147"/>
        <end position="294"/>
    </location>
</feature>
<dbReference type="Proteomes" id="UP001501207">
    <property type="component" value="Unassembled WGS sequence"/>
</dbReference>